<evidence type="ECO:0000256" key="1">
    <source>
        <dbReference type="SAM" id="Phobius"/>
    </source>
</evidence>
<feature type="transmembrane region" description="Helical" evidence="1">
    <location>
        <begin position="102"/>
        <end position="120"/>
    </location>
</feature>
<keyword evidence="3" id="KW-1185">Reference proteome</keyword>
<reference evidence="2 3" key="1">
    <citation type="journal article" date="2025" name="Microbiol. Resour. Announc.">
        <title>Draft genome sequences for Neonectria magnoliae and Neonectria punicea, canker pathogens of Liriodendron tulipifera and Acer saccharum in West Virginia.</title>
        <authorList>
            <person name="Petronek H.M."/>
            <person name="Kasson M.T."/>
            <person name="Metheny A.M."/>
            <person name="Stauder C.M."/>
            <person name="Lovett B."/>
            <person name="Lynch S.C."/>
            <person name="Garnas J.R."/>
            <person name="Kasson L.R."/>
            <person name="Stajich J.E."/>
        </authorList>
    </citation>
    <scope>NUCLEOTIDE SEQUENCE [LARGE SCALE GENOMIC DNA]</scope>
    <source>
        <strain evidence="2 3">NRRL 64653</strain>
    </source>
</reference>
<evidence type="ECO:0000313" key="2">
    <source>
        <dbReference type="EMBL" id="KAK7408596.1"/>
    </source>
</evidence>
<feature type="transmembrane region" description="Helical" evidence="1">
    <location>
        <begin position="236"/>
        <end position="257"/>
    </location>
</feature>
<protein>
    <submittedName>
        <fullName evidence="2">Uncharacterized protein</fullName>
    </submittedName>
</protein>
<evidence type="ECO:0000313" key="3">
    <source>
        <dbReference type="Proteomes" id="UP001498476"/>
    </source>
</evidence>
<dbReference type="EMBL" id="JAZAVJ010000181">
    <property type="protein sequence ID" value="KAK7408596.1"/>
    <property type="molecule type" value="Genomic_DNA"/>
</dbReference>
<keyword evidence="1" id="KW-0472">Membrane</keyword>
<feature type="transmembrane region" description="Helical" evidence="1">
    <location>
        <begin position="193"/>
        <end position="216"/>
    </location>
</feature>
<organism evidence="2 3">
    <name type="scientific">Neonectria punicea</name>
    <dbReference type="NCBI Taxonomy" id="979145"/>
    <lineage>
        <taxon>Eukaryota</taxon>
        <taxon>Fungi</taxon>
        <taxon>Dikarya</taxon>
        <taxon>Ascomycota</taxon>
        <taxon>Pezizomycotina</taxon>
        <taxon>Sordariomycetes</taxon>
        <taxon>Hypocreomycetidae</taxon>
        <taxon>Hypocreales</taxon>
        <taxon>Nectriaceae</taxon>
        <taxon>Neonectria</taxon>
    </lineage>
</organism>
<proteinExistence type="predicted"/>
<keyword evidence="1" id="KW-0812">Transmembrane</keyword>
<sequence>MSQPDSQCQLEGNPDLYGIGVRIGLYSQWTATLLVTLFDSRNEAAHRVINLIIQCAIFLGLCTDSTRDGNAVGCVITQFLLCGSLSSLTGDGISHAGSFSGIFRVLFYNALSAYGCWFWFVGLDSMTKPGCPEEIAFFHRSSINGWFRILCKTLSVAGLVGSVCFLGWNIIATNQRLKGEFTYGRRAKARPRIEIGLLVLSLVLIAFSIVAVEYLVDVNDISGLTDINSVGQFLPLLVGTIACFQTVWTVLFRGLIWRRKCWFLFGRHL</sequence>
<accession>A0ABR1GTA5</accession>
<dbReference type="Proteomes" id="UP001498476">
    <property type="component" value="Unassembled WGS sequence"/>
</dbReference>
<name>A0ABR1GTA5_9HYPO</name>
<comment type="caution">
    <text evidence="2">The sequence shown here is derived from an EMBL/GenBank/DDBJ whole genome shotgun (WGS) entry which is preliminary data.</text>
</comment>
<feature type="transmembrane region" description="Helical" evidence="1">
    <location>
        <begin position="146"/>
        <end position="172"/>
    </location>
</feature>
<gene>
    <name evidence="2" type="ORF">QQX98_009244</name>
</gene>
<keyword evidence="1" id="KW-1133">Transmembrane helix</keyword>